<evidence type="ECO:0000256" key="4">
    <source>
        <dbReference type="RuleBase" id="RU362073"/>
    </source>
</evidence>
<keyword evidence="3 4" id="KW-0975">Bacterial flagellum</keyword>
<feature type="domain" description="Flagellin C-terminal" evidence="6">
    <location>
        <begin position="190"/>
        <end position="274"/>
    </location>
</feature>
<protein>
    <recommendedName>
        <fullName evidence="2 4">Flagellin</fullName>
    </recommendedName>
</protein>
<keyword evidence="7" id="KW-0969">Cilium</keyword>
<keyword evidence="7" id="KW-0966">Cell projection</keyword>
<comment type="function">
    <text evidence="4">Flagellin is the subunit protein which polymerizes to form the filaments of bacterial flagella.</text>
</comment>
<dbReference type="Gene3D" id="1.20.1330.10">
    <property type="entry name" value="f41 fragment of flagellin, N-terminal domain"/>
    <property type="match status" value="1"/>
</dbReference>
<dbReference type="PRINTS" id="PR00207">
    <property type="entry name" value="FLAGELLIN"/>
</dbReference>
<dbReference type="Gene3D" id="6.10.10.10">
    <property type="entry name" value="Flagellar export chaperone, C-terminal domain"/>
    <property type="match status" value="1"/>
</dbReference>
<dbReference type="RefSeq" id="WP_124563978.1">
    <property type="nucleotide sequence ID" value="NZ_JARRRY010000001.1"/>
</dbReference>
<comment type="similarity">
    <text evidence="1 4">Belongs to the bacterial flagellin family.</text>
</comment>
<dbReference type="SUPFAM" id="SSF64518">
    <property type="entry name" value="Phase 1 flagellin"/>
    <property type="match status" value="1"/>
</dbReference>
<evidence type="ECO:0000313" key="8">
    <source>
        <dbReference type="Proteomes" id="UP001218246"/>
    </source>
</evidence>
<evidence type="ECO:0000256" key="3">
    <source>
        <dbReference type="ARBA" id="ARBA00023143"/>
    </source>
</evidence>
<dbReference type="Proteomes" id="UP001218246">
    <property type="component" value="Unassembled WGS sequence"/>
</dbReference>
<proteinExistence type="inferred from homology"/>
<evidence type="ECO:0000313" key="7">
    <source>
        <dbReference type="EMBL" id="MDG5752883.1"/>
    </source>
</evidence>
<name>A0ABT6H259_9BACI</name>
<dbReference type="InterPro" id="IPR046358">
    <property type="entry name" value="Flagellin_C"/>
</dbReference>
<dbReference type="Pfam" id="PF00669">
    <property type="entry name" value="Flagellin_N"/>
    <property type="match status" value="1"/>
</dbReference>
<organism evidence="7 8">
    <name type="scientific">Ectobacillus antri</name>
    <dbReference type="NCBI Taxonomy" id="2486280"/>
    <lineage>
        <taxon>Bacteria</taxon>
        <taxon>Bacillati</taxon>
        <taxon>Bacillota</taxon>
        <taxon>Bacilli</taxon>
        <taxon>Bacillales</taxon>
        <taxon>Bacillaceae</taxon>
        <taxon>Ectobacillus</taxon>
    </lineage>
</organism>
<dbReference type="InterPro" id="IPR001029">
    <property type="entry name" value="Flagellin_N"/>
</dbReference>
<reference evidence="7 8" key="1">
    <citation type="submission" date="2023-04" db="EMBL/GenBank/DDBJ databases">
        <title>Ectobacillus antri isolated from activated sludge.</title>
        <authorList>
            <person name="Yan P."/>
            <person name="Liu X."/>
        </authorList>
    </citation>
    <scope>NUCLEOTIDE SEQUENCE [LARGE SCALE GENOMIC DNA]</scope>
    <source>
        <strain evidence="7 8">C18H</strain>
    </source>
</reference>
<comment type="subcellular location">
    <subcellularLocation>
        <location evidence="4">Secreted</location>
    </subcellularLocation>
    <subcellularLocation>
        <location evidence="4">Bacterial flagellum</location>
    </subcellularLocation>
</comment>
<keyword evidence="7" id="KW-0282">Flagellum</keyword>
<gene>
    <name evidence="7" type="ORF">P6P90_02560</name>
</gene>
<keyword evidence="4" id="KW-0964">Secreted</keyword>
<dbReference type="InterPro" id="IPR042187">
    <property type="entry name" value="Flagellin_C_sub2"/>
</dbReference>
<evidence type="ECO:0000259" key="6">
    <source>
        <dbReference type="Pfam" id="PF00700"/>
    </source>
</evidence>
<dbReference type="NCBIfam" id="NF009449">
    <property type="entry name" value="PRK12807.1"/>
    <property type="match status" value="1"/>
</dbReference>
<dbReference type="EMBL" id="JARULN010000001">
    <property type="protein sequence ID" value="MDG5752883.1"/>
    <property type="molecule type" value="Genomic_DNA"/>
</dbReference>
<sequence>MKINTNINSMKTQEYMRQNQAKMDQAMNRLSSGKRINSASDDAAGLAIATRMRAKESGLGVAARNTQDGISMIQTAESALSSVSNILVRMRDLAVQAANGTNDTTDKSALQGEFQQLTDQITYITDNTKFNGAKLLDGSAGTAGIVSIQTYDGDTAGQQITVDLTKAKTDTTTLGVNGLDISTGALAAVTALDTALTKVATGRAELGATLNRLDYNISNINSEATNMAASASRIEDADMAKEMSEMTKYKILSEAGVSMLSQANQSAQAVSKLLQG</sequence>
<accession>A0ABT6H259</accession>
<dbReference type="PANTHER" id="PTHR42792:SF2">
    <property type="entry name" value="FLAGELLIN"/>
    <property type="match status" value="1"/>
</dbReference>
<comment type="caution">
    <text evidence="7">The sequence shown here is derived from an EMBL/GenBank/DDBJ whole genome shotgun (WGS) entry which is preliminary data.</text>
</comment>
<evidence type="ECO:0000259" key="5">
    <source>
        <dbReference type="Pfam" id="PF00669"/>
    </source>
</evidence>
<feature type="domain" description="Flagellin N-terminal" evidence="5">
    <location>
        <begin position="3"/>
        <end position="139"/>
    </location>
</feature>
<dbReference type="InterPro" id="IPR001492">
    <property type="entry name" value="Flagellin"/>
</dbReference>
<dbReference type="Pfam" id="PF00700">
    <property type="entry name" value="Flagellin_C"/>
    <property type="match status" value="1"/>
</dbReference>
<keyword evidence="8" id="KW-1185">Reference proteome</keyword>
<dbReference type="PANTHER" id="PTHR42792">
    <property type="entry name" value="FLAGELLIN"/>
    <property type="match status" value="1"/>
</dbReference>
<evidence type="ECO:0000256" key="1">
    <source>
        <dbReference type="ARBA" id="ARBA00005709"/>
    </source>
</evidence>
<evidence type="ECO:0000256" key="2">
    <source>
        <dbReference type="ARBA" id="ARBA00020110"/>
    </source>
</evidence>